<gene>
    <name evidence="2" type="ORF">AAHA92_13495</name>
</gene>
<proteinExistence type="predicted"/>
<sequence length="103" mass="11489">MGHPSRVLIHIGATRELAPSQPLNSPRFGSNHQPLNPRWTPHRRSLLLTANHRDNDTGDTFVCLQSCSNSSLELGKERDSSRCEAELTHWSYSPCLTPCLLAV</sequence>
<keyword evidence="3" id="KW-1185">Reference proteome</keyword>
<dbReference type="Proteomes" id="UP001567538">
    <property type="component" value="Unassembled WGS sequence"/>
</dbReference>
<name>A0ABD1HCL3_SALDI</name>
<evidence type="ECO:0000256" key="1">
    <source>
        <dbReference type="SAM" id="MobiDB-lite"/>
    </source>
</evidence>
<accession>A0ABD1HCL3</accession>
<feature type="compositionally biased region" description="Polar residues" evidence="1">
    <location>
        <begin position="21"/>
        <end position="34"/>
    </location>
</feature>
<evidence type="ECO:0000313" key="2">
    <source>
        <dbReference type="EMBL" id="KAL1552731.1"/>
    </source>
</evidence>
<reference evidence="2 3" key="1">
    <citation type="submission" date="2024-06" db="EMBL/GenBank/DDBJ databases">
        <title>A chromosome level genome sequence of Diviner's sage (Salvia divinorum).</title>
        <authorList>
            <person name="Ford S.A."/>
            <person name="Ro D.-K."/>
            <person name="Ness R.W."/>
            <person name="Phillips M.A."/>
        </authorList>
    </citation>
    <scope>NUCLEOTIDE SEQUENCE [LARGE SCALE GENOMIC DNA]</scope>
    <source>
        <strain evidence="2">SAF-2024a</strain>
        <tissue evidence="2">Leaf</tissue>
    </source>
</reference>
<protein>
    <submittedName>
        <fullName evidence="2">Uncharacterized protein</fullName>
    </submittedName>
</protein>
<evidence type="ECO:0000313" key="3">
    <source>
        <dbReference type="Proteomes" id="UP001567538"/>
    </source>
</evidence>
<comment type="caution">
    <text evidence="2">The sequence shown here is derived from an EMBL/GenBank/DDBJ whole genome shotgun (WGS) entry which is preliminary data.</text>
</comment>
<organism evidence="2 3">
    <name type="scientific">Salvia divinorum</name>
    <name type="common">Maria pastora</name>
    <name type="synonym">Diviner's sage</name>
    <dbReference type="NCBI Taxonomy" id="28513"/>
    <lineage>
        <taxon>Eukaryota</taxon>
        <taxon>Viridiplantae</taxon>
        <taxon>Streptophyta</taxon>
        <taxon>Embryophyta</taxon>
        <taxon>Tracheophyta</taxon>
        <taxon>Spermatophyta</taxon>
        <taxon>Magnoliopsida</taxon>
        <taxon>eudicotyledons</taxon>
        <taxon>Gunneridae</taxon>
        <taxon>Pentapetalae</taxon>
        <taxon>asterids</taxon>
        <taxon>lamiids</taxon>
        <taxon>Lamiales</taxon>
        <taxon>Lamiaceae</taxon>
        <taxon>Nepetoideae</taxon>
        <taxon>Mentheae</taxon>
        <taxon>Salviinae</taxon>
        <taxon>Salvia</taxon>
        <taxon>Salvia subgen. Calosphace</taxon>
    </lineage>
</organism>
<dbReference type="EMBL" id="JBEAFC010000006">
    <property type="protein sequence ID" value="KAL1552731.1"/>
    <property type="molecule type" value="Genomic_DNA"/>
</dbReference>
<feature type="region of interest" description="Disordered" evidence="1">
    <location>
        <begin position="19"/>
        <end position="40"/>
    </location>
</feature>
<dbReference type="AlphaFoldDB" id="A0ABD1HCL3"/>